<proteinExistence type="predicted"/>
<dbReference type="InterPro" id="IPR001810">
    <property type="entry name" value="F-box_dom"/>
</dbReference>
<accession>A0AAD7J0S3</accession>
<protein>
    <recommendedName>
        <fullName evidence="2">F-box domain-containing protein</fullName>
    </recommendedName>
</protein>
<evidence type="ECO:0000256" key="1">
    <source>
        <dbReference type="SAM" id="MobiDB-lite"/>
    </source>
</evidence>
<dbReference type="Proteomes" id="UP001215598">
    <property type="component" value="Unassembled WGS sequence"/>
</dbReference>
<organism evidence="3 4">
    <name type="scientific">Mycena metata</name>
    <dbReference type="NCBI Taxonomy" id="1033252"/>
    <lineage>
        <taxon>Eukaryota</taxon>
        <taxon>Fungi</taxon>
        <taxon>Dikarya</taxon>
        <taxon>Basidiomycota</taxon>
        <taxon>Agaricomycotina</taxon>
        <taxon>Agaricomycetes</taxon>
        <taxon>Agaricomycetidae</taxon>
        <taxon>Agaricales</taxon>
        <taxon>Marasmiineae</taxon>
        <taxon>Mycenaceae</taxon>
        <taxon>Mycena</taxon>
    </lineage>
</organism>
<comment type="caution">
    <text evidence="3">The sequence shown here is derived from an EMBL/GenBank/DDBJ whole genome shotgun (WGS) entry which is preliminary data.</text>
</comment>
<feature type="region of interest" description="Disordered" evidence="1">
    <location>
        <begin position="1"/>
        <end position="22"/>
    </location>
</feature>
<feature type="compositionally biased region" description="Basic residues" evidence="1">
    <location>
        <begin position="8"/>
        <end position="18"/>
    </location>
</feature>
<dbReference type="SMART" id="SM00256">
    <property type="entry name" value="FBOX"/>
    <property type="match status" value="1"/>
</dbReference>
<feature type="domain" description="F-box" evidence="2">
    <location>
        <begin position="34"/>
        <end position="75"/>
    </location>
</feature>
<feature type="region of interest" description="Disordered" evidence="1">
    <location>
        <begin position="597"/>
        <end position="673"/>
    </location>
</feature>
<evidence type="ECO:0000313" key="4">
    <source>
        <dbReference type="Proteomes" id="UP001215598"/>
    </source>
</evidence>
<evidence type="ECO:0000313" key="3">
    <source>
        <dbReference type="EMBL" id="KAJ7754457.1"/>
    </source>
</evidence>
<dbReference type="SUPFAM" id="SSF81383">
    <property type="entry name" value="F-box domain"/>
    <property type="match status" value="1"/>
</dbReference>
<dbReference type="AlphaFoldDB" id="A0AAD7J0S3"/>
<gene>
    <name evidence="3" type="ORF">B0H16DRAFT_1542409</name>
</gene>
<sequence>MDPDTAHRRPRKRSKKTKAATQSALSGSAHIFKLPLELIAEILQYTNSPKDVLAMCRCSKSLCSTLLKPESGFIWRSVRQNCLPGPLPDPQAVNLTESAFAALIFDPGHCIMCERPTQNMYSSWSLRIRFCSRPECRDSWTNTNVGRITNFDILSSHDRKALAWIPLAESPACFSSKENPTRTWPEADKMYLKSTMDAALAEYATSTSNVVDKRHALDITRSPLKMSFYVTLYHWRHKRGGLERQTKAENENFGKALAEKEGYVYLELLNGSATYQALHANRNKNLELITRLDYDVVSAQIEAEMISIRDKRDRRSDEATIRANRAQVEQHYQRLVSTSRSQVPSAPVAVAGPIPYHAHYQPHPVPRCGQQKDKEEPRLSPTSLNRRRSSIKLLTSELVRWRKDAEVALGATLGLPEWKTARNNKLHPVARLTARWNCGLCGKVGSTYKFDECLDYQGVCKHECTKSKKQSSSWKAEHFVKDDKAVNAMIKLVKLCGIDAEDPGSFEAMAAIGTRILCLSCPAAIVMRPSNVAGHAHRHEDMDMSLLSQSEAAALVVAPVDKDLAMKLMGHDDYKVKQAQKTWMYGCRHCQQLHPPPVEEKASASAPTVTEAAPTASAPAAPDPPMAETQPDGEGTAEPEKKEKNPKKQPKKFAFNGLRSHLKEKHSIPLPHDEDFYRILEDNAVKAA</sequence>
<dbReference type="InterPro" id="IPR036047">
    <property type="entry name" value="F-box-like_dom_sf"/>
</dbReference>
<name>A0AAD7J0S3_9AGAR</name>
<keyword evidence="4" id="KW-1185">Reference proteome</keyword>
<feature type="compositionally biased region" description="Low complexity" evidence="1">
    <location>
        <begin position="603"/>
        <end position="620"/>
    </location>
</feature>
<feature type="region of interest" description="Disordered" evidence="1">
    <location>
        <begin position="360"/>
        <end position="384"/>
    </location>
</feature>
<evidence type="ECO:0000259" key="2">
    <source>
        <dbReference type="SMART" id="SM00256"/>
    </source>
</evidence>
<dbReference type="EMBL" id="JARKIB010000052">
    <property type="protein sequence ID" value="KAJ7754457.1"/>
    <property type="molecule type" value="Genomic_DNA"/>
</dbReference>
<reference evidence="3" key="1">
    <citation type="submission" date="2023-03" db="EMBL/GenBank/DDBJ databases">
        <title>Massive genome expansion in bonnet fungi (Mycena s.s.) driven by repeated elements and novel gene families across ecological guilds.</title>
        <authorList>
            <consortium name="Lawrence Berkeley National Laboratory"/>
            <person name="Harder C.B."/>
            <person name="Miyauchi S."/>
            <person name="Viragh M."/>
            <person name="Kuo A."/>
            <person name="Thoen E."/>
            <person name="Andreopoulos B."/>
            <person name="Lu D."/>
            <person name="Skrede I."/>
            <person name="Drula E."/>
            <person name="Henrissat B."/>
            <person name="Morin E."/>
            <person name="Kohler A."/>
            <person name="Barry K."/>
            <person name="LaButti K."/>
            <person name="Morin E."/>
            <person name="Salamov A."/>
            <person name="Lipzen A."/>
            <person name="Mereny Z."/>
            <person name="Hegedus B."/>
            <person name="Baldrian P."/>
            <person name="Stursova M."/>
            <person name="Weitz H."/>
            <person name="Taylor A."/>
            <person name="Grigoriev I.V."/>
            <person name="Nagy L.G."/>
            <person name="Martin F."/>
            <person name="Kauserud H."/>
        </authorList>
    </citation>
    <scope>NUCLEOTIDE SEQUENCE</scope>
    <source>
        <strain evidence="3">CBHHK182m</strain>
    </source>
</reference>